<sequence>MTKKKLYLDLNNLPDWSEFNWIDFEVDNSIEAVKKLHQINKEAFNTICNDLESKISILRNENKALNADELGQYIQHLYGIEEQIILELNNVQSSSIIIYSFAIFENKLKMISEKVKRDFKFVLPTKKSDSYTSEYWKVLKSFADLKINSVEKYFTPIKSQMVLRNIIIHQNNVATKEQYKTIHKVPGLTFNEFEEQYYLVNIENIFIDQLVGRIEIFFRELLNIIKLETNERLRNVI</sequence>
<keyword evidence="2" id="KW-1185">Reference proteome</keyword>
<dbReference type="OrthoDB" id="793993at2"/>
<gene>
    <name evidence="1" type="ORF">E0F76_03365</name>
</gene>
<reference evidence="1 2" key="1">
    <citation type="submission" date="2019-03" db="EMBL/GenBank/DDBJ databases">
        <title>Flavobacterium AR-3-4 sp. nov. isolated from arctic soil.</title>
        <authorList>
            <person name="Chaudhary D.K."/>
        </authorList>
    </citation>
    <scope>NUCLEOTIDE SEQUENCE [LARGE SCALE GENOMIC DNA]</scope>
    <source>
        <strain evidence="1 2">AR-3-4</strain>
    </source>
</reference>
<dbReference type="RefSeq" id="WP_132001321.1">
    <property type="nucleotide sequence ID" value="NZ_SMFK01000001.1"/>
</dbReference>
<dbReference type="Proteomes" id="UP000295479">
    <property type="component" value="Unassembled WGS sequence"/>
</dbReference>
<evidence type="ECO:0000313" key="2">
    <source>
        <dbReference type="Proteomes" id="UP000295479"/>
    </source>
</evidence>
<proteinExistence type="predicted"/>
<dbReference type="EMBL" id="SMFK01000001">
    <property type="protein sequence ID" value="TDD99772.1"/>
    <property type="molecule type" value="Genomic_DNA"/>
</dbReference>
<name>A0A4R5CQ97_9FLAO</name>
<evidence type="ECO:0000313" key="1">
    <source>
        <dbReference type="EMBL" id="TDD99772.1"/>
    </source>
</evidence>
<accession>A0A4R5CQ97</accession>
<organism evidence="1 2">
    <name type="scientific">Flavobacterium cellulosilyticum</name>
    <dbReference type="NCBI Taxonomy" id="2541731"/>
    <lineage>
        <taxon>Bacteria</taxon>
        <taxon>Pseudomonadati</taxon>
        <taxon>Bacteroidota</taxon>
        <taxon>Flavobacteriia</taxon>
        <taxon>Flavobacteriales</taxon>
        <taxon>Flavobacteriaceae</taxon>
        <taxon>Flavobacterium</taxon>
    </lineage>
</organism>
<comment type="caution">
    <text evidence="1">The sequence shown here is derived from an EMBL/GenBank/DDBJ whole genome shotgun (WGS) entry which is preliminary data.</text>
</comment>
<evidence type="ECO:0008006" key="3">
    <source>
        <dbReference type="Google" id="ProtNLM"/>
    </source>
</evidence>
<protein>
    <recommendedName>
        <fullName evidence="3">Cthe-2314-like HEPN domain-containing protein</fullName>
    </recommendedName>
</protein>
<dbReference type="AlphaFoldDB" id="A0A4R5CQ97"/>